<organism evidence="2 3">
    <name type="scientific">Stylosanthes scabra</name>
    <dbReference type="NCBI Taxonomy" id="79078"/>
    <lineage>
        <taxon>Eukaryota</taxon>
        <taxon>Viridiplantae</taxon>
        <taxon>Streptophyta</taxon>
        <taxon>Embryophyta</taxon>
        <taxon>Tracheophyta</taxon>
        <taxon>Spermatophyta</taxon>
        <taxon>Magnoliopsida</taxon>
        <taxon>eudicotyledons</taxon>
        <taxon>Gunneridae</taxon>
        <taxon>Pentapetalae</taxon>
        <taxon>rosids</taxon>
        <taxon>fabids</taxon>
        <taxon>Fabales</taxon>
        <taxon>Fabaceae</taxon>
        <taxon>Papilionoideae</taxon>
        <taxon>50 kb inversion clade</taxon>
        <taxon>dalbergioids sensu lato</taxon>
        <taxon>Dalbergieae</taxon>
        <taxon>Pterocarpus clade</taxon>
        <taxon>Stylosanthes</taxon>
    </lineage>
</organism>
<feature type="compositionally biased region" description="Basic residues" evidence="1">
    <location>
        <begin position="26"/>
        <end position="35"/>
    </location>
</feature>
<dbReference type="Proteomes" id="UP001341840">
    <property type="component" value="Unassembled WGS sequence"/>
</dbReference>
<keyword evidence="3" id="KW-1185">Reference proteome</keyword>
<sequence length="183" mass="20479">MVDFVFGGGVLGLLLIVYDQQGSRKHPRCRSVHRLSRPDLQEERDPPPPISSDFSDQPERQSLSLKEPHRSHRHRRQLVRSHTVPSISSVADSSVADQCSSSANLRHRRSTSTISTTGFFRSSISFSFSVLHNRSFLLPPSNSTEGSRFRLVLPLASIDSFYFASGKSYRILQSSLLGFSFGN</sequence>
<comment type="caution">
    <text evidence="2">The sequence shown here is derived from an EMBL/GenBank/DDBJ whole genome shotgun (WGS) entry which is preliminary data.</text>
</comment>
<proteinExistence type="predicted"/>
<feature type="region of interest" description="Disordered" evidence="1">
    <location>
        <begin position="26"/>
        <end position="83"/>
    </location>
</feature>
<evidence type="ECO:0000313" key="2">
    <source>
        <dbReference type="EMBL" id="MED6222706.1"/>
    </source>
</evidence>
<evidence type="ECO:0000313" key="3">
    <source>
        <dbReference type="Proteomes" id="UP001341840"/>
    </source>
</evidence>
<dbReference type="EMBL" id="JASCZI010272550">
    <property type="protein sequence ID" value="MED6222706.1"/>
    <property type="molecule type" value="Genomic_DNA"/>
</dbReference>
<feature type="compositionally biased region" description="Basic and acidic residues" evidence="1">
    <location>
        <begin position="36"/>
        <end position="46"/>
    </location>
</feature>
<accession>A0ABU6ZL75</accession>
<reference evidence="2 3" key="1">
    <citation type="journal article" date="2023" name="Plants (Basel)">
        <title>Bridging the Gap: Combining Genomics and Transcriptomics Approaches to Understand Stylosanthes scabra, an Orphan Legume from the Brazilian Caatinga.</title>
        <authorList>
            <person name="Ferreira-Neto J.R.C."/>
            <person name="da Silva M.D."/>
            <person name="Binneck E."/>
            <person name="de Melo N.F."/>
            <person name="da Silva R.H."/>
            <person name="de Melo A.L.T.M."/>
            <person name="Pandolfi V."/>
            <person name="Bustamante F.O."/>
            <person name="Brasileiro-Vidal A.C."/>
            <person name="Benko-Iseppon A.M."/>
        </authorList>
    </citation>
    <scope>NUCLEOTIDE SEQUENCE [LARGE SCALE GENOMIC DNA]</scope>
    <source>
        <tissue evidence="2">Leaves</tissue>
    </source>
</reference>
<protein>
    <submittedName>
        <fullName evidence="2">Uncharacterized protein</fullName>
    </submittedName>
</protein>
<name>A0ABU6ZL75_9FABA</name>
<feature type="compositionally biased region" description="Basic residues" evidence="1">
    <location>
        <begin position="69"/>
        <end position="79"/>
    </location>
</feature>
<evidence type="ECO:0000256" key="1">
    <source>
        <dbReference type="SAM" id="MobiDB-lite"/>
    </source>
</evidence>
<gene>
    <name evidence="2" type="ORF">PIB30_066910</name>
</gene>